<evidence type="ECO:0000256" key="2">
    <source>
        <dbReference type="ARBA" id="ARBA00022694"/>
    </source>
</evidence>
<dbReference type="InterPro" id="IPR016589">
    <property type="entry name" value="tRNA_splic_SEN2"/>
</dbReference>
<evidence type="ECO:0000256" key="1">
    <source>
        <dbReference type="ARBA" id="ARBA00008078"/>
    </source>
</evidence>
<dbReference type="EMBL" id="CAJPVJ010000315">
    <property type="protein sequence ID" value="CAG2162041.1"/>
    <property type="molecule type" value="Genomic_DNA"/>
</dbReference>
<feature type="region of interest" description="Disordered" evidence="6">
    <location>
        <begin position="129"/>
        <end position="158"/>
    </location>
</feature>
<dbReference type="AlphaFoldDB" id="A0A7R9QC88"/>
<reference evidence="8" key="1">
    <citation type="submission" date="2020-11" db="EMBL/GenBank/DDBJ databases">
        <authorList>
            <person name="Tran Van P."/>
        </authorList>
    </citation>
    <scope>NUCLEOTIDE SEQUENCE</scope>
</reference>
<dbReference type="GO" id="GO:0000214">
    <property type="term" value="C:tRNA-intron endonuclease complex"/>
    <property type="evidence" value="ECO:0007669"/>
    <property type="project" value="UniProtKB-UniRule"/>
</dbReference>
<feature type="active site" evidence="5">
    <location>
        <position position="243"/>
    </location>
</feature>
<keyword evidence="9" id="KW-1185">Reference proteome</keyword>
<evidence type="ECO:0000313" key="8">
    <source>
        <dbReference type="EMBL" id="CAD7638867.1"/>
    </source>
</evidence>
<dbReference type="PANTHER" id="PTHR21227">
    <property type="entry name" value="TRNA-SPLICING ENDONUCLEASE SUBUNIT SEN2"/>
    <property type="match status" value="1"/>
</dbReference>
<dbReference type="InterPro" id="IPR036167">
    <property type="entry name" value="tRNA_intron_Endo_cat-like_sf"/>
</dbReference>
<proteinExistence type="inferred from homology"/>
<name>A0A7R9QC88_9ACAR</name>
<evidence type="ECO:0000256" key="3">
    <source>
        <dbReference type="ARBA" id="ARBA00023239"/>
    </source>
</evidence>
<evidence type="ECO:0000256" key="4">
    <source>
        <dbReference type="PIRNR" id="PIRNR011789"/>
    </source>
</evidence>
<dbReference type="GO" id="GO:0000379">
    <property type="term" value="P:tRNA-type intron splice site recognition and cleavage"/>
    <property type="evidence" value="ECO:0007669"/>
    <property type="project" value="TreeGrafter"/>
</dbReference>
<dbReference type="GO" id="GO:0005737">
    <property type="term" value="C:cytoplasm"/>
    <property type="evidence" value="ECO:0007669"/>
    <property type="project" value="TreeGrafter"/>
</dbReference>
<dbReference type="EC" id="4.6.1.16" evidence="4"/>
<keyword evidence="2 4" id="KW-0819">tRNA processing</keyword>
<protein>
    <recommendedName>
        <fullName evidence="4">tRNA-splicing endonuclease subunit Sen2</fullName>
        <ecNumber evidence="4">4.6.1.16</ecNumber>
    </recommendedName>
</protein>
<keyword evidence="3 4" id="KW-0456">Lyase</keyword>
<dbReference type="CDD" id="cd22363">
    <property type="entry name" value="tRNA-intron_lyase_C"/>
    <property type="match status" value="1"/>
</dbReference>
<feature type="active site" evidence="5">
    <location>
        <position position="251"/>
    </location>
</feature>
<feature type="compositionally biased region" description="Basic and acidic residues" evidence="6">
    <location>
        <begin position="129"/>
        <end position="138"/>
    </location>
</feature>
<dbReference type="EMBL" id="OC915140">
    <property type="protein sequence ID" value="CAD7638867.1"/>
    <property type="molecule type" value="Genomic_DNA"/>
</dbReference>
<evidence type="ECO:0000256" key="5">
    <source>
        <dbReference type="PIRSR" id="PIRSR011789-1"/>
    </source>
</evidence>
<organism evidence="8">
    <name type="scientific">Oppiella nova</name>
    <dbReference type="NCBI Taxonomy" id="334625"/>
    <lineage>
        <taxon>Eukaryota</taxon>
        <taxon>Metazoa</taxon>
        <taxon>Ecdysozoa</taxon>
        <taxon>Arthropoda</taxon>
        <taxon>Chelicerata</taxon>
        <taxon>Arachnida</taxon>
        <taxon>Acari</taxon>
        <taxon>Acariformes</taxon>
        <taxon>Sarcoptiformes</taxon>
        <taxon>Oribatida</taxon>
        <taxon>Brachypylina</taxon>
        <taxon>Oppioidea</taxon>
        <taxon>Oppiidae</taxon>
        <taxon>Oppiella</taxon>
    </lineage>
</organism>
<dbReference type="Pfam" id="PF01974">
    <property type="entry name" value="tRNA_int_endo"/>
    <property type="match status" value="1"/>
</dbReference>
<feature type="domain" description="tRNA intron endonuclease catalytic" evidence="7">
    <location>
        <begin position="213"/>
        <end position="298"/>
    </location>
</feature>
<dbReference type="InterPro" id="IPR006677">
    <property type="entry name" value="tRNA_intron_Endonuc_cat-like"/>
</dbReference>
<comment type="similarity">
    <text evidence="1 4">Belongs to the tRNA-intron endonuclease family.</text>
</comment>
<feature type="active site" evidence="5">
    <location>
        <position position="287"/>
    </location>
</feature>
<dbReference type="SUPFAM" id="SSF53032">
    <property type="entry name" value="tRNA-intron endonuclease catalytic domain-like"/>
    <property type="match status" value="1"/>
</dbReference>
<dbReference type="GO" id="GO:0000213">
    <property type="term" value="F:tRNA-intron lyase activity"/>
    <property type="evidence" value="ECO:0007669"/>
    <property type="project" value="UniProtKB-UniRule"/>
</dbReference>
<dbReference type="GO" id="GO:0003676">
    <property type="term" value="F:nucleic acid binding"/>
    <property type="evidence" value="ECO:0007669"/>
    <property type="project" value="InterPro"/>
</dbReference>
<accession>A0A7R9QC88</accession>
<dbReference type="Gene3D" id="3.40.1350.10">
    <property type="match status" value="1"/>
</dbReference>
<sequence length="333" mass="38139">MSKSVAKRSPNASNVCLPFAHPMKTTDGSIVWPFLQKGFPLFEGFTNFVDKCVDIRDETSVISLHNMGFFGTDPHLRTTYDTKQRDDSRQTVDSRSRPQRDPKYLNGKYVLIETSLPMALSEDIFSDNKGSDKADKCDTNPSTSAAKDCGTDSSDDQSKNVPNVLKLSFMESFFISYVFGSLNVMNTETNNYLTIDDMWETFGTHYSEDKLEFAVHYSAYHYLRSKGWVVRNGTTFGTHFLLYKEGPHLYHSLYSVIIQYAIDGHYKQSVDWFYMSALVRLQRNVRKELMVCVIDVPKDCDISSPNCIKNFEIDFLSFNRWNASKGLKDLEDD</sequence>
<dbReference type="PIRSF" id="PIRSF011789">
    <property type="entry name" value="tRNA_splic_SEN2"/>
    <property type="match status" value="1"/>
</dbReference>
<feature type="region of interest" description="Disordered" evidence="6">
    <location>
        <begin position="75"/>
        <end position="102"/>
    </location>
</feature>
<dbReference type="InterPro" id="IPR011856">
    <property type="entry name" value="tRNA_endonuc-like_dom_sf"/>
</dbReference>
<dbReference type="OrthoDB" id="10249562at2759"/>
<gene>
    <name evidence="8" type="ORF">ONB1V03_LOCUS1642</name>
</gene>
<dbReference type="InterPro" id="IPR006676">
    <property type="entry name" value="tRNA_splic"/>
</dbReference>
<dbReference type="Proteomes" id="UP000728032">
    <property type="component" value="Unassembled WGS sequence"/>
</dbReference>
<evidence type="ECO:0000256" key="6">
    <source>
        <dbReference type="SAM" id="MobiDB-lite"/>
    </source>
</evidence>
<evidence type="ECO:0000313" key="9">
    <source>
        <dbReference type="Proteomes" id="UP000728032"/>
    </source>
</evidence>
<dbReference type="PANTHER" id="PTHR21227:SF0">
    <property type="entry name" value="TRNA-SPLICING ENDONUCLEASE SUBUNIT SEN2"/>
    <property type="match status" value="1"/>
</dbReference>
<dbReference type="NCBIfam" id="TIGR00324">
    <property type="entry name" value="endA"/>
    <property type="match status" value="1"/>
</dbReference>
<evidence type="ECO:0000259" key="7">
    <source>
        <dbReference type="Pfam" id="PF01974"/>
    </source>
</evidence>
<comment type="function">
    <text evidence="4">Constitutes one of the two catalytic subunit of the tRNA-splicing endonuclease complex, a complex responsible for identification and cleavage of the splice sites in pre-tRNA. It cleaves pre-tRNA at the 5'- and 3'-splice sites to release the intron. The products are an intron and two tRNA half-molecules bearing 2',3'-cyclic phosphate and 5'-OH termini. There are no conserved sequences at the splice sites, but the intron is invariably located at the same site in the gene, placing the splice sites an invariant distance from the constant structural features of the tRNA body.</text>
</comment>